<feature type="transmembrane region" description="Helical" evidence="1">
    <location>
        <begin position="20"/>
        <end position="38"/>
    </location>
</feature>
<protein>
    <recommendedName>
        <fullName evidence="4">DUF1345 domain-containing protein</fullName>
    </recommendedName>
</protein>
<evidence type="ECO:0008006" key="4">
    <source>
        <dbReference type="Google" id="ProtNLM"/>
    </source>
</evidence>
<comment type="caution">
    <text evidence="2">The sequence shown here is derived from an EMBL/GenBank/DDBJ whole genome shotgun (WGS) entry which is preliminary data.</text>
</comment>
<feature type="transmembrane region" description="Helical" evidence="1">
    <location>
        <begin position="168"/>
        <end position="189"/>
    </location>
</feature>
<name>A0ABR5AKK1_9BACL</name>
<keyword evidence="3" id="KW-1185">Reference proteome</keyword>
<evidence type="ECO:0000313" key="3">
    <source>
        <dbReference type="Proteomes" id="UP000031967"/>
    </source>
</evidence>
<keyword evidence="1" id="KW-0472">Membrane</keyword>
<evidence type="ECO:0000313" key="2">
    <source>
        <dbReference type="EMBL" id="KIL41378.1"/>
    </source>
</evidence>
<dbReference type="EMBL" id="JXAK01000010">
    <property type="protein sequence ID" value="KIL41378.1"/>
    <property type="molecule type" value="Genomic_DNA"/>
</dbReference>
<feature type="transmembrane region" description="Helical" evidence="1">
    <location>
        <begin position="47"/>
        <end position="72"/>
    </location>
</feature>
<accession>A0ABR5AKK1</accession>
<dbReference type="Proteomes" id="UP000031967">
    <property type="component" value="Unassembled WGS sequence"/>
</dbReference>
<feature type="transmembrane region" description="Helical" evidence="1">
    <location>
        <begin position="78"/>
        <end position="101"/>
    </location>
</feature>
<gene>
    <name evidence="2" type="ORF">SD70_07815</name>
</gene>
<keyword evidence="1" id="KW-1133">Transmembrane helix</keyword>
<sequence>MVIGILLSVLSESLTIGPSWTVLAIVIVLMVPMIVAVLRGHHRWTRLFAFTIMGIITLGLVSSVSFLIYALFAHTATAAGLFRDAGVLWAVNIAVFAVWYWEVDQGGPARRYSGHPERSDFLFPQVMSGSPQWERWTPAFLDYLYLAFNTNTAFSPTDTMVLSKRAKLLMMMQSSISLLIVAVLAARAINIA</sequence>
<proteinExistence type="predicted"/>
<evidence type="ECO:0000256" key="1">
    <source>
        <dbReference type="SAM" id="Phobius"/>
    </source>
</evidence>
<keyword evidence="1" id="KW-0812">Transmembrane</keyword>
<organism evidence="2 3">
    <name type="scientific">Gordoniibacillus kamchatkensis</name>
    <dbReference type="NCBI Taxonomy" id="1590651"/>
    <lineage>
        <taxon>Bacteria</taxon>
        <taxon>Bacillati</taxon>
        <taxon>Bacillota</taxon>
        <taxon>Bacilli</taxon>
        <taxon>Bacillales</taxon>
        <taxon>Paenibacillaceae</taxon>
        <taxon>Gordoniibacillus</taxon>
    </lineage>
</organism>
<reference evidence="2 3" key="1">
    <citation type="submission" date="2014-12" db="EMBL/GenBank/DDBJ databases">
        <title>Draft genome sequence of Paenibacillus kamchatkensis strain B-2647.</title>
        <authorList>
            <person name="Karlyshev A.V."/>
            <person name="Kudryashova E.B."/>
        </authorList>
    </citation>
    <scope>NUCLEOTIDE SEQUENCE [LARGE SCALE GENOMIC DNA]</scope>
    <source>
        <strain evidence="2 3">VKM B-2647</strain>
    </source>
</reference>